<dbReference type="InterPro" id="IPR036322">
    <property type="entry name" value="WD40_repeat_dom_sf"/>
</dbReference>
<dbReference type="RefSeq" id="XP_022962837.1">
    <property type="nucleotide sequence ID" value="XM_023107069.1"/>
</dbReference>
<dbReference type="InterPro" id="IPR015943">
    <property type="entry name" value="WD40/YVTN_repeat-like_dom_sf"/>
</dbReference>
<dbReference type="SMART" id="SM00184">
    <property type="entry name" value="RING"/>
    <property type="match status" value="1"/>
</dbReference>
<dbReference type="PANTHER" id="PTHR16047">
    <property type="entry name" value="RFWD3 PROTEIN"/>
    <property type="match status" value="1"/>
</dbReference>
<evidence type="ECO:0000256" key="1">
    <source>
        <dbReference type="ARBA" id="ARBA00000900"/>
    </source>
</evidence>
<reference evidence="10" key="1">
    <citation type="submission" date="2025-08" db="UniProtKB">
        <authorList>
            <consortium name="RefSeq"/>
        </authorList>
    </citation>
    <scope>IDENTIFICATION</scope>
    <source>
        <tissue evidence="10">Young leaves</tissue>
    </source>
</reference>
<evidence type="ECO:0000256" key="2">
    <source>
        <dbReference type="ARBA" id="ARBA00012483"/>
    </source>
</evidence>
<dbReference type="Gene3D" id="3.30.40.10">
    <property type="entry name" value="Zinc/RING finger domain, C3HC4 (zinc finger)"/>
    <property type="match status" value="1"/>
</dbReference>
<dbReference type="GO" id="GO:0008270">
    <property type="term" value="F:zinc ion binding"/>
    <property type="evidence" value="ECO:0007669"/>
    <property type="project" value="UniProtKB-KW"/>
</dbReference>
<dbReference type="SUPFAM" id="SSF57850">
    <property type="entry name" value="RING/U-box"/>
    <property type="match status" value="1"/>
</dbReference>
<dbReference type="InterPro" id="IPR056527">
    <property type="entry name" value="WD40_RFWD3"/>
</dbReference>
<feature type="compositionally biased region" description="Polar residues" evidence="7">
    <location>
        <begin position="64"/>
        <end position="77"/>
    </location>
</feature>
<gene>
    <name evidence="10" type="primary">LOC111463210</name>
</gene>
<dbReference type="InterPro" id="IPR037381">
    <property type="entry name" value="RFWD3"/>
</dbReference>
<dbReference type="GO" id="GO:0061630">
    <property type="term" value="F:ubiquitin protein ligase activity"/>
    <property type="evidence" value="ECO:0007669"/>
    <property type="project" value="UniProtKB-EC"/>
</dbReference>
<dbReference type="PANTHER" id="PTHR16047:SF13">
    <property type="entry name" value="E3 UBIQUITIN-PROTEIN LIGASE RFWD3"/>
    <property type="match status" value="1"/>
</dbReference>
<dbReference type="GeneID" id="111463210"/>
<evidence type="ECO:0000256" key="6">
    <source>
        <dbReference type="SAM" id="Coils"/>
    </source>
</evidence>
<dbReference type="GO" id="GO:0036297">
    <property type="term" value="P:interstrand cross-link repair"/>
    <property type="evidence" value="ECO:0007669"/>
    <property type="project" value="InterPro"/>
</dbReference>
<dbReference type="GO" id="GO:0016567">
    <property type="term" value="P:protein ubiquitination"/>
    <property type="evidence" value="ECO:0007669"/>
    <property type="project" value="InterPro"/>
</dbReference>
<name>A0A6J1HDN7_CUCMO</name>
<dbReference type="Proteomes" id="UP000504609">
    <property type="component" value="Unplaced"/>
</dbReference>
<keyword evidence="9" id="KW-1185">Reference proteome</keyword>
<evidence type="ECO:0000313" key="9">
    <source>
        <dbReference type="Proteomes" id="UP000504609"/>
    </source>
</evidence>
<dbReference type="Pfam" id="PF13639">
    <property type="entry name" value="zf-RING_2"/>
    <property type="match status" value="1"/>
</dbReference>
<keyword evidence="5" id="KW-0479">Metal-binding</keyword>
<dbReference type="AlphaFoldDB" id="A0A6J1HDN7"/>
<comment type="catalytic activity">
    <reaction evidence="1">
        <text>S-ubiquitinyl-[E2 ubiquitin-conjugating enzyme]-L-cysteine + [acceptor protein]-L-lysine = [E2 ubiquitin-conjugating enzyme]-L-cysteine + N(6)-ubiquitinyl-[acceptor protein]-L-lysine.</text>
        <dbReference type="EC" id="2.3.2.27"/>
    </reaction>
</comment>
<keyword evidence="6" id="KW-0175">Coiled coil</keyword>
<feature type="compositionally biased region" description="Acidic residues" evidence="7">
    <location>
        <begin position="19"/>
        <end position="46"/>
    </location>
</feature>
<dbReference type="SUPFAM" id="SSF50978">
    <property type="entry name" value="WD40 repeat-like"/>
    <property type="match status" value="1"/>
</dbReference>
<evidence type="ECO:0000256" key="7">
    <source>
        <dbReference type="SAM" id="MobiDB-lite"/>
    </source>
</evidence>
<dbReference type="CDD" id="cd16450">
    <property type="entry name" value="mRING-C3HGC3_RFWD3"/>
    <property type="match status" value="1"/>
</dbReference>
<feature type="domain" description="RING-type" evidence="8">
    <location>
        <begin position="125"/>
        <end position="171"/>
    </location>
</feature>
<dbReference type="Gene3D" id="2.130.10.10">
    <property type="entry name" value="YVTN repeat-like/Quinoprotein amine dehydrogenase"/>
    <property type="match status" value="1"/>
</dbReference>
<keyword evidence="5" id="KW-0862">Zinc</keyword>
<dbReference type="KEGG" id="cmos:111463210"/>
<protein>
    <recommendedName>
        <fullName evidence="2">RING-type E3 ubiquitin transferase</fullName>
        <ecNumber evidence="2">2.3.2.27</ecNumber>
    </recommendedName>
</protein>
<keyword evidence="3" id="KW-0853">WD repeat</keyword>
<evidence type="ECO:0000256" key="4">
    <source>
        <dbReference type="ARBA" id="ARBA00034306"/>
    </source>
</evidence>
<organism evidence="9 10">
    <name type="scientific">Cucurbita moschata</name>
    <name type="common">Winter crookneck squash</name>
    <name type="synonym">Cucurbita pepo var. moschata</name>
    <dbReference type="NCBI Taxonomy" id="3662"/>
    <lineage>
        <taxon>Eukaryota</taxon>
        <taxon>Viridiplantae</taxon>
        <taxon>Streptophyta</taxon>
        <taxon>Embryophyta</taxon>
        <taxon>Tracheophyta</taxon>
        <taxon>Spermatophyta</taxon>
        <taxon>Magnoliopsida</taxon>
        <taxon>eudicotyledons</taxon>
        <taxon>Gunneridae</taxon>
        <taxon>Pentapetalae</taxon>
        <taxon>rosids</taxon>
        <taxon>fabids</taxon>
        <taxon>Cucurbitales</taxon>
        <taxon>Cucurbitaceae</taxon>
        <taxon>Cucurbiteae</taxon>
        <taxon>Cucurbita</taxon>
    </lineage>
</organism>
<proteinExistence type="predicted"/>
<evidence type="ECO:0000256" key="5">
    <source>
        <dbReference type="PROSITE-ProRule" id="PRU00175"/>
    </source>
</evidence>
<evidence type="ECO:0000313" key="10">
    <source>
        <dbReference type="RefSeq" id="XP_022962837.1"/>
    </source>
</evidence>
<comment type="subcellular location">
    <subcellularLocation>
        <location evidence="4">Nucleus</location>
        <location evidence="4">Nuclear body</location>
    </subcellularLocation>
</comment>
<dbReference type="Pfam" id="PF23419">
    <property type="entry name" value="WD40_RFWD3"/>
    <property type="match status" value="1"/>
</dbReference>
<evidence type="ECO:0000256" key="3">
    <source>
        <dbReference type="ARBA" id="ARBA00022574"/>
    </source>
</evidence>
<dbReference type="InterPro" id="IPR001841">
    <property type="entry name" value="Znf_RING"/>
</dbReference>
<feature type="coiled-coil region" evidence="6">
    <location>
        <begin position="191"/>
        <end position="218"/>
    </location>
</feature>
<evidence type="ECO:0000259" key="8">
    <source>
        <dbReference type="PROSITE" id="PS50089"/>
    </source>
</evidence>
<dbReference type="GO" id="GO:0016604">
    <property type="term" value="C:nuclear body"/>
    <property type="evidence" value="ECO:0007669"/>
    <property type="project" value="UniProtKB-SubCell"/>
</dbReference>
<feature type="compositionally biased region" description="Low complexity" evidence="7">
    <location>
        <begin position="99"/>
        <end position="110"/>
    </location>
</feature>
<dbReference type="EC" id="2.3.2.27" evidence="2"/>
<feature type="region of interest" description="Disordered" evidence="7">
    <location>
        <begin position="1"/>
        <end position="110"/>
    </location>
</feature>
<dbReference type="PROSITE" id="PS50089">
    <property type="entry name" value="ZF_RING_2"/>
    <property type="match status" value="1"/>
</dbReference>
<accession>A0A6J1HDN7</accession>
<keyword evidence="5" id="KW-0863">Zinc-finger</keyword>
<dbReference type="InterPro" id="IPR013083">
    <property type="entry name" value="Znf_RING/FYVE/PHD"/>
</dbReference>
<sequence>MPDSFPSYVDIQNVLVDGEQYEVEDSDDGEEEEEDDDEETDDGEETVEGHAEENADNVIEAQSPRASQTGPSRSGQARVSFWVEEEEDKRRRTEGGEGSSSNGVGSVEISQGNEWNRNEIDGLFCPICMEAWTNYGEHHICCLPCGHLYGMSCINRWLQQRRKAGKCPQCNRKCSMKDVRKLFASRIVAADEESQKRIQSLEATCASLETKNANWCKKEVEWKKKETDLQSKVHELTERTNYLEHLLEDTKRKHEVAHLDCIFEGKSVSDHNFGLRFSGQVSSCGFILEKELLVDGARSIDVDSSNQVVLVARRQSGFGGTHVITKISLMSPYEREDIRIPFCTNAVKDLHISPAARKLVLYSSLGKKLAVLSMESNNIILDYDLPDAAWSCSWDQNSSHYVYAGLKNGSLMMFDMRQTVGPLKTLRGITSNPVHTIHSLSNNLTLSNDVKSVLSASAYGVCQWNFDASEEGPFLVPETNQGVCTSLAYCSSRDEIVASYRPKVGMPSEIPYSQISPSPSHTAGHRVDGCHMAFKKEENFQKFSKLGSARANIDAIRLPKSTIIDLQDCSSLFVFGDAVMNELILQELPSFRSFQHLKVHKHPVRDVKYSYGFGRGLLSCLSDDTLQLLCTKGS</sequence>